<dbReference type="PANTHER" id="PTHR35841">
    <property type="entry name" value="PHOSPHONATES-BINDING PERIPLASMIC PROTEIN"/>
    <property type="match status" value="1"/>
</dbReference>
<evidence type="ECO:0008006" key="3">
    <source>
        <dbReference type="Google" id="ProtNLM"/>
    </source>
</evidence>
<gene>
    <name evidence="1" type="ORF">E1832_17930</name>
</gene>
<proteinExistence type="predicted"/>
<keyword evidence="2" id="KW-1185">Reference proteome</keyword>
<evidence type="ECO:0000313" key="2">
    <source>
        <dbReference type="Proteomes" id="UP000295301"/>
    </source>
</evidence>
<dbReference type="EMBL" id="SMUV01000072">
    <property type="protein sequence ID" value="TDK43135.1"/>
    <property type="molecule type" value="Genomic_DNA"/>
</dbReference>
<evidence type="ECO:0000313" key="1">
    <source>
        <dbReference type="EMBL" id="TDK43135.1"/>
    </source>
</evidence>
<dbReference type="PANTHER" id="PTHR35841:SF1">
    <property type="entry name" value="PHOSPHONATES-BINDING PERIPLASMIC PROTEIN"/>
    <property type="match status" value="1"/>
</dbReference>
<accession>A0A4R5UVN0</accession>
<dbReference type="OrthoDB" id="7353682at2"/>
<dbReference type="RefSeq" id="WP_133361142.1">
    <property type="nucleotide sequence ID" value="NZ_SMUV01000072.1"/>
</dbReference>
<dbReference type="Proteomes" id="UP000295301">
    <property type="component" value="Unassembled WGS sequence"/>
</dbReference>
<dbReference type="AlphaFoldDB" id="A0A4R5UVN0"/>
<dbReference type="SUPFAM" id="SSF53850">
    <property type="entry name" value="Periplasmic binding protein-like II"/>
    <property type="match status" value="1"/>
</dbReference>
<reference evidence="1 2" key="1">
    <citation type="submission" date="2019-03" db="EMBL/GenBank/DDBJ databases">
        <title>Ruegeria lutea sp. nov., a novel strain, isolated from marine sediment, the Masan Bay, South Korea.</title>
        <authorList>
            <person name="Kim J."/>
            <person name="Kim D.-Y."/>
            <person name="Lee S.-S."/>
        </authorList>
    </citation>
    <scope>NUCLEOTIDE SEQUENCE [LARGE SCALE GENOMIC DNA]</scope>
    <source>
        <strain evidence="1 2">318-1</strain>
    </source>
</reference>
<organism evidence="1 2">
    <name type="scientific">Antarcticimicrobium luteum</name>
    <dbReference type="NCBI Taxonomy" id="2547397"/>
    <lineage>
        <taxon>Bacteria</taxon>
        <taxon>Pseudomonadati</taxon>
        <taxon>Pseudomonadota</taxon>
        <taxon>Alphaproteobacteria</taxon>
        <taxon>Rhodobacterales</taxon>
        <taxon>Paracoccaceae</taxon>
        <taxon>Antarcticimicrobium</taxon>
    </lineage>
</organism>
<comment type="caution">
    <text evidence="1">The sequence shown here is derived from an EMBL/GenBank/DDBJ whole genome shotgun (WGS) entry which is preliminary data.</text>
</comment>
<sequence length="246" mass="25980">MIAWLGMYDMAPLRAANDRFWIGIRRALGYGPATLSREADPWEVWQSPDLLLAQTCGLPYRIRLHRTVTLVATPDYGLPGCPPGHYNSVLVVRADAAGETPEDFAGGTLAYNEALSQSGWAAPSTFFAARGIGFADLLRTGAHAASARAVAEGRADVAGIDALTWALLCAHDPVTDALRVIGATEPTPALPFVTAAGRDPAPLRDALRTAVRTLAAEDRAALHLRGIEVLPPSAYLSVPTPPPPGA</sequence>
<name>A0A4R5UVN0_9RHOB</name>
<protein>
    <recommendedName>
        <fullName evidence="3">Phosphate ABC transporter substrate-binding protein</fullName>
    </recommendedName>
</protein>
<dbReference type="Pfam" id="PF12974">
    <property type="entry name" value="Phosphonate-bd"/>
    <property type="match status" value="1"/>
</dbReference>
<dbReference type="Gene3D" id="3.40.190.10">
    <property type="entry name" value="Periplasmic binding protein-like II"/>
    <property type="match status" value="1"/>
</dbReference>